<feature type="chain" id="PRO_5029657571" description="Vertnin" evidence="5">
    <location>
        <begin position="19"/>
        <end position="915"/>
    </location>
</feature>
<comment type="similarity">
    <text evidence="1">Belongs to the vertnin family.</text>
</comment>
<dbReference type="GO" id="GO:0006357">
    <property type="term" value="P:regulation of transcription by RNA polymerase II"/>
    <property type="evidence" value="ECO:0007669"/>
    <property type="project" value="TreeGrafter"/>
</dbReference>
<keyword evidence="8" id="KW-1185">Reference proteome</keyword>
<proteinExistence type="inferred from homology"/>
<evidence type="ECO:0000259" key="6">
    <source>
        <dbReference type="PROSITE" id="PS50835"/>
    </source>
</evidence>
<dbReference type="PANTHER" id="PTHR16081">
    <property type="entry name" value="VERTNIN"/>
    <property type="match status" value="1"/>
</dbReference>
<accession>A0A7J6BX23</accession>
<keyword evidence="4" id="KW-0472">Membrane</keyword>
<dbReference type="AlphaFoldDB" id="A0A7J6BX23"/>
<dbReference type="InterPro" id="IPR038822">
    <property type="entry name" value="Vertnin-like"/>
</dbReference>
<evidence type="ECO:0000313" key="7">
    <source>
        <dbReference type="EMBL" id="KAF4099548.1"/>
    </source>
</evidence>
<dbReference type="Proteomes" id="UP000579812">
    <property type="component" value="Unassembled WGS sequence"/>
</dbReference>
<evidence type="ECO:0000313" key="8">
    <source>
        <dbReference type="Proteomes" id="UP000579812"/>
    </source>
</evidence>
<dbReference type="EMBL" id="JAAMOB010000020">
    <property type="protein sequence ID" value="KAF4099548.1"/>
    <property type="molecule type" value="Genomic_DNA"/>
</dbReference>
<evidence type="ECO:0000256" key="5">
    <source>
        <dbReference type="SAM" id="SignalP"/>
    </source>
</evidence>
<dbReference type="InterPro" id="IPR007110">
    <property type="entry name" value="Ig-like_dom"/>
</dbReference>
<comment type="caution">
    <text evidence="7">The sequence shown here is derived from an EMBL/GenBank/DDBJ whole genome shotgun (WGS) entry which is preliminary data.</text>
</comment>
<protein>
    <recommendedName>
        <fullName evidence="2">Vertnin</fullName>
    </recommendedName>
</protein>
<organism evidence="7 8">
    <name type="scientific">Onychostoma macrolepis</name>
    <dbReference type="NCBI Taxonomy" id="369639"/>
    <lineage>
        <taxon>Eukaryota</taxon>
        <taxon>Metazoa</taxon>
        <taxon>Chordata</taxon>
        <taxon>Craniata</taxon>
        <taxon>Vertebrata</taxon>
        <taxon>Euteleostomi</taxon>
        <taxon>Actinopterygii</taxon>
        <taxon>Neopterygii</taxon>
        <taxon>Teleostei</taxon>
        <taxon>Ostariophysi</taxon>
        <taxon>Cypriniformes</taxon>
        <taxon>Cyprinidae</taxon>
        <taxon>Acrossocheilinae</taxon>
        <taxon>Onychostoma</taxon>
    </lineage>
</organism>
<reference evidence="7 8" key="1">
    <citation type="submission" date="2020-04" db="EMBL/GenBank/DDBJ databases">
        <title>Chromosome-level genome assembly of a cyprinid fish Onychostoma macrolepis by integration of Nanopore Sequencing, Bionano and Hi-C technology.</title>
        <authorList>
            <person name="Wang D."/>
        </authorList>
    </citation>
    <scope>NUCLEOTIDE SEQUENCE [LARGE SCALE GENOMIC DNA]</scope>
    <source>
        <strain evidence="7">SWU-2019</strain>
        <tissue evidence="7">Muscle</tissue>
    </source>
</reference>
<dbReference type="PROSITE" id="PS50835">
    <property type="entry name" value="IG_LIKE"/>
    <property type="match status" value="1"/>
</dbReference>
<evidence type="ECO:0000256" key="3">
    <source>
        <dbReference type="SAM" id="MobiDB-lite"/>
    </source>
</evidence>
<dbReference type="Pfam" id="PF07686">
    <property type="entry name" value="V-set"/>
    <property type="match status" value="1"/>
</dbReference>
<keyword evidence="5" id="KW-0732">Signal</keyword>
<name>A0A7J6BX23_9TELE</name>
<evidence type="ECO:0000256" key="4">
    <source>
        <dbReference type="SAM" id="Phobius"/>
    </source>
</evidence>
<feature type="transmembrane region" description="Helical" evidence="4">
    <location>
        <begin position="131"/>
        <end position="153"/>
    </location>
</feature>
<evidence type="ECO:0000256" key="1">
    <source>
        <dbReference type="ARBA" id="ARBA00007290"/>
    </source>
</evidence>
<dbReference type="CDD" id="cd22791">
    <property type="entry name" value="OTU_VRTN"/>
    <property type="match status" value="1"/>
</dbReference>
<dbReference type="InterPro" id="IPR013106">
    <property type="entry name" value="Ig_V-set"/>
</dbReference>
<gene>
    <name evidence="7" type="ORF">G5714_019674</name>
</gene>
<sequence length="915" mass="104386">MTLLLCTCLGLLFNLIECSTVDFNAGADIVEEKEVVLGGHVSLPCLNLVTHTDCSKVTWLSNDNPAMELVTLGKLNPDKSEREGRVSLVMPDCSLHISEIRAGDNGCYTCRQYSAAAFMENNDSTDERKELMIIIPSVLVVSALSATALIIWLRFQRRAQMRTSAENQNILKLETKTTEHKHKNGEDVNYTELNYNVMKPRKVDIDKVDIDQKTEYAVIKLSQLLSQGRETQKQGMIQRTEVVLSVLGELQEATECVGLDALTKVAVEVEQVLAPFHLPTALCSEISSWLGIDAVAHRLYPGDAPTGLLPLVCKGDGNLLFDAASMLLVGSTSLSLELQVRTVVEMLLWKRYYLCGMIDSKVMLQAVRFSLCTEESQDMLNLPIQVLEAIFDADVKASCFPGSFANMWHVYALASVLQCNIYSVYPMYNLKIRPYFNRVIRPRTWPKDVEPLTLHIMWSGDLEAGSVFKSHNFVALIHASDLKIGSPNSEQRMPSVKSLDLLNQDSHLSYSNLKDKFNITKSTFYRWKRQSIEYHKKSVARYEAKHFFLTSYKQGKLIPLSQFKQLFPEIPRSTYYAWKQELVSTCSVSGSSTGELSPANSTEQDYWSSPEVKKKPSQASFTNMLAFKCEKLEGERAQNVALMQEAKKSLQNCIVANMSFPYRIFKRRFPGISRSTYYNWRREAMLFTPFKELSGSSEESSDADKTQSPRSQVSPAKFDRQKLSPRVKISRRKHRSLRLAYHRRKTLREEAKMHVQRSKMSFIKFKLKFPSVSSSFYWLWRDSLNRKAKKPVMMSETEKSQSLVVSPDVFEKIKTQRMFSFDGNIDCLNGQTVSPSEFTLPESLPDQSSNEQMFVMDVVALANFKAKAKLFLQQRFEEKSFPTFKEFRSYFPLTPRSTYYMWKRALHHGVPLIHG</sequence>
<evidence type="ECO:0000256" key="2">
    <source>
        <dbReference type="ARBA" id="ARBA00020188"/>
    </source>
</evidence>
<dbReference type="InterPro" id="IPR047273">
    <property type="entry name" value="VRTN_OTU_dom"/>
</dbReference>
<dbReference type="Gene3D" id="2.60.40.10">
    <property type="entry name" value="Immunoglobulins"/>
    <property type="match status" value="1"/>
</dbReference>
<dbReference type="PANTHER" id="PTHR16081:SF0">
    <property type="entry name" value="VERTNIN"/>
    <property type="match status" value="1"/>
</dbReference>
<dbReference type="InterPro" id="IPR013783">
    <property type="entry name" value="Ig-like_fold"/>
</dbReference>
<dbReference type="SUPFAM" id="SSF48726">
    <property type="entry name" value="Immunoglobulin"/>
    <property type="match status" value="1"/>
</dbReference>
<keyword evidence="4" id="KW-1133">Transmembrane helix</keyword>
<feature type="domain" description="Ig-like" evidence="6">
    <location>
        <begin position="38"/>
        <end position="132"/>
    </location>
</feature>
<dbReference type="GO" id="GO:0000785">
    <property type="term" value="C:chromatin"/>
    <property type="evidence" value="ECO:0007669"/>
    <property type="project" value="TreeGrafter"/>
</dbReference>
<keyword evidence="4" id="KW-0812">Transmembrane</keyword>
<feature type="signal peptide" evidence="5">
    <location>
        <begin position="1"/>
        <end position="18"/>
    </location>
</feature>
<dbReference type="InterPro" id="IPR036179">
    <property type="entry name" value="Ig-like_dom_sf"/>
</dbReference>
<feature type="region of interest" description="Disordered" evidence="3">
    <location>
        <begin position="694"/>
        <end position="720"/>
    </location>
</feature>